<dbReference type="InterPro" id="IPR056682">
    <property type="entry name" value="DUF7780"/>
</dbReference>
<name>A0A251SQ59_HELAN</name>
<sequence>MGFFLVFFPEDQQKNFPSSSPTLNSILKRNHLFTRAQSTISVCALLIFVTLIVFTLSSFEPNNDFIKSHHHYRRFLSQNPHAFPANSGKKSPALQGLGTLYTRGTNAVKNLVICHVPEHVTAKELKLFLRGFYWSSGLVSDSDLLFIFDSLSTIEMYDQVIREESDVFLKLVDRFSPEFGNRSKVNDFPAKVDLKTGKNVEKGEPIWGRKIKINNNDNNNSSLNNVGEAELTQTELTRASYGSVVGFGIGELDPENSLSGFLDRVPIGLRRWAGYPMILGRVRRKFKRVMVVDVKDILLLGDPLGGMKSHSHSPESVFLYSTANGKHGRKNKNSHMKVISPSLIIGGERGVRRLSAAMLTEIVRTTTRSRHKPSSLTESALLSQLVANEFLQKSIRFVTSAESIPDPSSLSGVALSNMTVVRRGNSNLDIDEVVMKHICSFPRDSSVYTEC</sequence>
<dbReference type="PANTHER" id="PTHR34960">
    <property type="entry name" value="EMB|CAB68146.1-RELATED"/>
    <property type="match status" value="1"/>
</dbReference>
<reference evidence="2 4" key="1">
    <citation type="journal article" date="2017" name="Nature">
        <title>The sunflower genome provides insights into oil metabolism, flowering and Asterid evolution.</title>
        <authorList>
            <person name="Badouin H."/>
            <person name="Gouzy J."/>
            <person name="Grassa C.J."/>
            <person name="Murat F."/>
            <person name="Staton S.E."/>
            <person name="Cottret L."/>
            <person name="Lelandais-Briere C."/>
            <person name="Owens G.L."/>
            <person name="Carrere S."/>
            <person name="Mayjonade B."/>
            <person name="Legrand L."/>
            <person name="Gill N."/>
            <person name="Kane N.C."/>
            <person name="Bowers J.E."/>
            <person name="Hubner S."/>
            <person name="Bellec A."/>
            <person name="Berard A."/>
            <person name="Berges H."/>
            <person name="Blanchet N."/>
            <person name="Boniface M.C."/>
            <person name="Brunel D."/>
            <person name="Catrice O."/>
            <person name="Chaidir N."/>
            <person name="Claudel C."/>
            <person name="Donnadieu C."/>
            <person name="Faraut T."/>
            <person name="Fievet G."/>
            <person name="Helmstetter N."/>
            <person name="King M."/>
            <person name="Knapp S.J."/>
            <person name="Lai Z."/>
            <person name="Le Paslier M.C."/>
            <person name="Lippi Y."/>
            <person name="Lorenzon L."/>
            <person name="Mandel J.R."/>
            <person name="Marage G."/>
            <person name="Marchand G."/>
            <person name="Marquand E."/>
            <person name="Bret-Mestries E."/>
            <person name="Morien E."/>
            <person name="Nambeesan S."/>
            <person name="Nguyen T."/>
            <person name="Pegot-Espagnet P."/>
            <person name="Pouilly N."/>
            <person name="Raftis F."/>
            <person name="Sallet E."/>
            <person name="Schiex T."/>
            <person name="Thomas J."/>
            <person name="Vandecasteele C."/>
            <person name="Vares D."/>
            <person name="Vear F."/>
            <person name="Vautrin S."/>
            <person name="Crespi M."/>
            <person name="Mangin B."/>
            <person name="Burke J.M."/>
            <person name="Salse J."/>
            <person name="Munos S."/>
            <person name="Vincourt P."/>
            <person name="Rieseberg L.H."/>
            <person name="Langlade N.B."/>
        </authorList>
    </citation>
    <scope>NUCLEOTIDE SEQUENCE [LARGE SCALE GENOMIC DNA]</scope>
    <source>
        <strain evidence="4">cv. SF193</strain>
        <tissue evidence="2">Leaves</tissue>
    </source>
</reference>
<evidence type="ECO:0000313" key="3">
    <source>
        <dbReference type="EMBL" id="OTG00874.1"/>
    </source>
</evidence>
<dbReference type="PANTHER" id="PTHR34960:SF6">
    <property type="entry name" value="TRANSMEMBRANE PROTEIN"/>
    <property type="match status" value="1"/>
</dbReference>
<keyword evidence="4" id="KW-1185">Reference proteome</keyword>
<accession>A0A251SQ59</accession>
<proteinExistence type="predicted"/>
<reference evidence="3" key="2">
    <citation type="submission" date="2017-02" db="EMBL/GenBank/DDBJ databases">
        <title>Sunflower complete genome.</title>
        <authorList>
            <person name="Langlade N."/>
            <person name="Munos S."/>
        </authorList>
    </citation>
    <scope>NUCLEOTIDE SEQUENCE [LARGE SCALE GENOMIC DNA]</scope>
    <source>
        <tissue evidence="3">Leaves</tissue>
    </source>
</reference>
<dbReference type="EMBL" id="CM007902">
    <property type="protein sequence ID" value="OTG00874.1"/>
    <property type="molecule type" value="Genomic_DNA"/>
</dbReference>
<evidence type="ECO:0000313" key="2">
    <source>
        <dbReference type="EMBL" id="KAF5772067.1"/>
    </source>
</evidence>
<dbReference type="EMBL" id="MNCJ02000328">
    <property type="protein sequence ID" value="KAF5772067.1"/>
    <property type="molecule type" value="Genomic_DNA"/>
</dbReference>
<evidence type="ECO:0000259" key="1">
    <source>
        <dbReference type="Pfam" id="PF25002"/>
    </source>
</evidence>
<dbReference type="AlphaFoldDB" id="A0A251SQ59"/>
<feature type="domain" description="DUF7780" evidence="1">
    <location>
        <begin position="92"/>
        <end position="403"/>
    </location>
</feature>
<organism evidence="3 4">
    <name type="scientific">Helianthus annuus</name>
    <name type="common">Common sunflower</name>
    <dbReference type="NCBI Taxonomy" id="4232"/>
    <lineage>
        <taxon>Eukaryota</taxon>
        <taxon>Viridiplantae</taxon>
        <taxon>Streptophyta</taxon>
        <taxon>Embryophyta</taxon>
        <taxon>Tracheophyta</taxon>
        <taxon>Spermatophyta</taxon>
        <taxon>Magnoliopsida</taxon>
        <taxon>eudicotyledons</taxon>
        <taxon>Gunneridae</taxon>
        <taxon>Pentapetalae</taxon>
        <taxon>asterids</taxon>
        <taxon>campanulids</taxon>
        <taxon>Asterales</taxon>
        <taxon>Asteraceae</taxon>
        <taxon>Asteroideae</taxon>
        <taxon>Heliantheae alliance</taxon>
        <taxon>Heliantheae</taxon>
        <taxon>Helianthus</taxon>
    </lineage>
</organism>
<gene>
    <name evidence="3" type="ORF">HannXRQ_Chr13g0395921</name>
    <name evidence="2" type="ORF">HanXRQr2_Chr13g0572401</name>
</gene>
<dbReference type="Pfam" id="PF25002">
    <property type="entry name" value="DUF7780"/>
    <property type="match status" value="1"/>
</dbReference>
<reference evidence="2" key="3">
    <citation type="submission" date="2020-06" db="EMBL/GenBank/DDBJ databases">
        <title>Helianthus annuus Genome sequencing and assembly Release 2.</title>
        <authorList>
            <person name="Gouzy J."/>
            <person name="Langlade N."/>
            <person name="Munos S."/>
        </authorList>
    </citation>
    <scope>NUCLEOTIDE SEQUENCE</scope>
    <source>
        <tissue evidence="2">Leaves</tissue>
    </source>
</reference>
<dbReference type="InParanoid" id="A0A251SQ59"/>
<dbReference type="Gramene" id="mRNA:HanXRQr2_Chr13g0572401">
    <property type="protein sequence ID" value="CDS:HanXRQr2_Chr13g0572401.1"/>
    <property type="gene ID" value="HanXRQr2_Chr13g0572401"/>
</dbReference>
<dbReference type="FunCoup" id="A0A251SQ59">
    <property type="interactions" value="220"/>
</dbReference>
<dbReference type="Proteomes" id="UP000215914">
    <property type="component" value="Chromosome 13"/>
</dbReference>
<evidence type="ECO:0000313" key="4">
    <source>
        <dbReference type="Proteomes" id="UP000215914"/>
    </source>
</evidence>
<dbReference type="OMA" id="VNPAVMI"/>
<dbReference type="OrthoDB" id="1921707at2759"/>
<protein>
    <recommendedName>
        <fullName evidence="1">DUF7780 domain-containing protein</fullName>
    </recommendedName>
</protein>